<evidence type="ECO:0000256" key="1">
    <source>
        <dbReference type="ARBA" id="ARBA00022676"/>
    </source>
</evidence>
<protein>
    <submittedName>
        <fullName evidence="3">Glycosyltransferase family 1 protein</fullName>
    </submittedName>
</protein>
<dbReference type="Pfam" id="PF00201">
    <property type="entry name" value="UDPGT"/>
    <property type="match status" value="1"/>
</dbReference>
<proteinExistence type="predicted"/>
<keyword evidence="4" id="KW-1185">Reference proteome</keyword>
<keyword evidence="2 3" id="KW-0808">Transferase</keyword>
<dbReference type="Gene3D" id="3.40.50.2000">
    <property type="entry name" value="Glycogen Phosphorylase B"/>
    <property type="match status" value="2"/>
</dbReference>
<dbReference type="AlphaFoldDB" id="A0A7X9RS35"/>
<evidence type="ECO:0000313" key="4">
    <source>
        <dbReference type="Proteomes" id="UP000576082"/>
    </source>
</evidence>
<accession>A0A7X9RS35</accession>
<evidence type="ECO:0000256" key="2">
    <source>
        <dbReference type="ARBA" id="ARBA00022679"/>
    </source>
</evidence>
<dbReference type="Proteomes" id="UP000576082">
    <property type="component" value="Unassembled WGS sequence"/>
</dbReference>
<organism evidence="3 4">
    <name type="scientific">Flammeovirga aprica JL-4</name>
    <dbReference type="NCBI Taxonomy" id="694437"/>
    <lineage>
        <taxon>Bacteria</taxon>
        <taxon>Pseudomonadati</taxon>
        <taxon>Bacteroidota</taxon>
        <taxon>Cytophagia</taxon>
        <taxon>Cytophagales</taxon>
        <taxon>Flammeovirgaceae</taxon>
        <taxon>Flammeovirga</taxon>
    </lineage>
</organism>
<reference evidence="3 4" key="1">
    <citation type="submission" date="2020-04" db="EMBL/GenBank/DDBJ databases">
        <title>Flammeovirga sp. SR4, a novel species isolated from seawater.</title>
        <authorList>
            <person name="Wang X."/>
        </authorList>
    </citation>
    <scope>NUCLEOTIDE SEQUENCE [LARGE SCALE GENOMIC DNA]</scope>
    <source>
        <strain evidence="3 4">ATCC 23126</strain>
    </source>
</reference>
<dbReference type="InterPro" id="IPR050271">
    <property type="entry name" value="UDP-glycosyltransferase"/>
</dbReference>
<evidence type="ECO:0000313" key="3">
    <source>
        <dbReference type="EMBL" id="NME66795.1"/>
    </source>
</evidence>
<sequence>MMTVNNSKPKKIAIKMFPQESHINAILAFAKELKELGNEVIFVGTSKISSIITENGLKFHEIPYDIVRLQTYSKSTTKRKKNINDRLKTIKLFWNDRNHIKRIKNNIENEDFLTPIFQKLAPDLVLIDMVYTIYIPPLIKSKMKFAIVQTTTSGVKTRTTLPLSSYFIPDIKSKTSEFLVQYEWFKHKLRHKIEDFMYGGSLESSIIKYLKKNNLVDQAGIDYERNRLVGFKKIPEINTTFLEFDFPHEKRYNHYYVAKPVLEKRNNLLYDFSYEQLLREKKEQNKKIVFCSFGTAVFRYKNNEVIYESIIEVFKQLDYCVLYICIEDDNLRNELRENVQGYDIHIFKRLPQIELLKSGVDIMIGHGGMNSINECILTCTPMLIYPGSRDMDQVGNSSKVFYHGLGLRGKYFDSKKKIISQIEELLSNGKYKHNLSKMYNAINNSHNYLSAQEVLEELYK</sequence>
<dbReference type="PANTHER" id="PTHR48043">
    <property type="entry name" value="EG:EG0003.4 PROTEIN-RELATED"/>
    <property type="match status" value="1"/>
</dbReference>
<gene>
    <name evidence="3" type="ORF">HHU12_02350</name>
</gene>
<comment type="caution">
    <text evidence="3">The sequence shown here is derived from an EMBL/GenBank/DDBJ whole genome shotgun (WGS) entry which is preliminary data.</text>
</comment>
<name>A0A7X9RS35_9BACT</name>
<keyword evidence="1" id="KW-0328">Glycosyltransferase</keyword>
<dbReference type="SUPFAM" id="SSF53756">
    <property type="entry name" value="UDP-Glycosyltransferase/glycogen phosphorylase"/>
    <property type="match status" value="1"/>
</dbReference>
<dbReference type="InterPro" id="IPR002213">
    <property type="entry name" value="UDP_glucos_trans"/>
</dbReference>
<dbReference type="EMBL" id="JABANE010000004">
    <property type="protein sequence ID" value="NME66795.1"/>
    <property type="molecule type" value="Genomic_DNA"/>
</dbReference>
<dbReference type="RefSeq" id="WP_169654618.1">
    <property type="nucleotide sequence ID" value="NZ_JABANE010000004.1"/>
</dbReference>
<dbReference type="PANTHER" id="PTHR48043:SF145">
    <property type="entry name" value="FI06409P-RELATED"/>
    <property type="match status" value="1"/>
</dbReference>
<dbReference type="GO" id="GO:0008194">
    <property type="term" value="F:UDP-glycosyltransferase activity"/>
    <property type="evidence" value="ECO:0007669"/>
    <property type="project" value="InterPro"/>
</dbReference>